<accession>A0ABW2DRU0</accession>
<reference evidence="3" key="1">
    <citation type="journal article" date="2019" name="Int. J. Syst. Evol. Microbiol.">
        <title>The Global Catalogue of Microorganisms (GCM) 10K type strain sequencing project: providing services to taxonomists for standard genome sequencing and annotation.</title>
        <authorList>
            <consortium name="The Broad Institute Genomics Platform"/>
            <consortium name="The Broad Institute Genome Sequencing Center for Infectious Disease"/>
            <person name="Wu L."/>
            <person name="Ma J."/>
        </authorList>
    </citation>
    <scope>NUCLEOTIDE SEQUENCE [LARGE SCALE GENOMIC DNA]</scope>
    <source>
        <strain evidence="3">CGMCC 4.7393</strain>
    </source>
</reference>
<keyword evidence="1" id="KW-0732">Signal</keyword>
<dbReference type="EMBL" id="JBHSYQ010000015">
    <property type="protein sequence ID" value="MFC6999213.1"/>
    <property type="molecule type" value="Genomic_DNA"/>
</dbReference>
<dbReference type="Gene3D" id="2.60.40.10">
    <property type="entry name" value="Immunoglobulins"/>
    <property type="match status" value="1"/>
</dbReference>
<dbReference type="InterPro" id="IPR036116">
    <property type="entry name" value="FN3_sf"/>
</dbReference>
<dbReference type="NCBIfam" id="TIGR04131">
    <property type="entry name" value="Bac_Flav_CTERM"/>
    <property type="match status" value="1"/>
</dbReference>
<dbReference type="SUPFAM" id="SSF49265">
    <property type="entry name" value="Fibronectin type III"/>
    <property type="match status" value="1"/>
</dbReference>
<evidence type="ECO:0000313" key="3">
    <source>
        <dbReference type="Proteomes" id="UP001596405"/>
    </source>
</evidence>
<evidence type="ECO:0000313" key="2">
    <source>
        <dbReference type="EMBL" id="MFC6999213.1"/>
    </source>
</evidence>
<feature type="signal peptide" evidence="1">
    <location>
        <begin position="1"/>
        <end position="31"/>
    </location>
</feature>
<protein>
    <submittedName>
        <fullName evidence="2">Gliding motility-associated C-terminal domain-containing protein</fullName>
    </submittedName>
</protein>
<comment type="caution">
    <text evidence="2">The sequence shown here is derived from an EMBL/GenBank/DDBJ whole genome shotgun (WGS) entry which is preliminary data.</text>
</comment>
<dbReference type="Proteomes" id="UP001596405">
    <property type="component" value="Unassembled WGS sequence"/>
</dbReference>
<keyword evidence="3" id="KW-1185">Reference proteome</keyword>
<organism evidence="2 3">
    <name type="scientific">Rufibacter roseus</name>
    <dbReference type="NCBI Taxonomy" id="1567108"/>
    <lineage>
        <taxon>Bacteria</taxon>
        <taxon>Pseudomonadati</taxon>
        <taxon>Bacteroidota</taxon>
        <taxon>Cytophagia</taxon>
        <taxon>Cytophagales</taxon>
        <taxon>Hymenobacteraceae</taxon>
        <taxon>Rufibacter</taxon>
    </lineage>
</organism>
<dbReference type="InterPro" id="IPR026341">
    <property type="entry name" value="T9SS_type_B"/>
</dbReference>
<feature type="chain" id="PRO_5047226126" evidence="1">
    <location>
        <begin position="32"/>
        <end position="904"/>
    </location>
</feature>
<evidence type="ECO:0000256" key="1">
    <source>
        <dbReference type="SAM" id="SignalP"/>
    </source>
</evidence>
<sequence length="904" mass="100911">MPLTLRTKKAWLSLFGGLFLLLLSMAPDAQATHIRAGNIYSESDPNNYLKFRFTLITYTVLGGFEDTHATLHFGDCTSQRVELGRKYELQNGQNNTQVNEFYFEHTYGGAGTFTVSYIGENRNGGIINLSNSVQQTFFLQSTVTIDPFLGINRSPILQYEPIDLAARNQVFVHNPGAYDPDGDSLSFKMLQPRIEGTWNACGNPIPQIAPGYRGLEQFLGTTRQGAPVGFTLNTRTGQVTWNTPGVIGEFNIAFVVEEWRDNRLIGQVIRDMQIFVREDPNQPPRLIIPRDTCIIAGTFIRDTIRATDPDRHPIVMEAVGSMLPPATFPSVNDTTHVFNWQTSCSDIRREPYQVVFRAEDRPPSGIRLVDLQPWRITVVAPPPVLTLAVPASSNSIRLTWENYTCPNAETMYIYRKEGPSGFDPSTCDTGIPASAGYTLVGQVNAGVVTFLDDNNGAGLERNRTYCYRIYAGFPEPGRGESIASNEVCATLESIAMTKVSVQQTSTTNGQIRVEWSKPGAIVTTLTPPFQYRLLRTVGQSREPAAQFTEVFTSNDLNDTVFTDTNLNTEENAYVYRIEMYHSANVGEPTVLVDSSSASSVRLNAVANASTMQLQWTYNVPWNNASTSSDANPLYHVVYLKLPGSDEFVRYDSALATTTSGTFSREVPLVEGENYCAYVITRGTFTNPRLPSVTENYSQINCFSRPCVPVLSIDPLVCDENFEPTGPPFQNILTWELTAGCDPSLIDFYTLYYRETDDGEFRAIATVEDMSYIHQNLLFYSGCYMVTATDFFGNESEPSNTVCKDNCIIFILPNIFTPNNDGINDVFTPKQGAAFIKSAKLQVYNRWGVKVFEGTEEPGLNWRGVTDNGKALSDGTYFYQVEVEFYGRSPEPDRRTFKGWVEIVH</sequence>
<dbReference type="RefSeq" id="WP_066616476.1">
    <property type="nucleotide sequence ID" value="NZ_JBHSYQ010000015.1"/>
</dbReference>
<gene>
    <name evidence="2" type="ORF">ACFQHR_16375</name>
</gene>
<dbReference type="InterPro" id="IPR013783">
    <property type="entry name" value="Ig-like_fold"/>
</dbReference>
<name>A0ABW2DRU0_9BACT</name>
<dbReference type="Pfam" id="PF13585">
    <property type="entry name" value="CHU_C"/>
    <property type="match status" value="1"/>
</dbReference>
<proteinExistence type="predicted"/>